<dbReference type="InterPro" id="IPR046349">
    <property type="entry name" value="C1-like_sf"/>
</dbReference>
<dbReference type="SMART" id="SM00454">
    <property type="entry name" value="SAM"/>
    <property type="match status" value="1"/>
</dbReference>
<dbReference type="FunFam" id="3.30.505.10:FF:000100">
    <property type="entry name" value="phosphatidylinositol 3-kinase regulatory subunit gamma"/>
    <property type="match status" value="1"/>
</dbReference>
<feature type="domain" description="Phorbol-ester/DAG-type" evidence="7">
    <location>
        <begin position="237"/>
        <end position="287"/>
    </location>
</feature>
<dbReference type="Proteomes" id="UP000719412">
    <property type="component" value="Unassembled WGS sequence"/>
</dbReference>
<dbReference type="CDD" id="cd00159">
    <property type="entry name" value="RhoGAP"/>
    <property type="match status" value="1"/>
</dbReference>
<dbReference type="SUPFAM" id="SSF57889">
    <property type="entry name" value="Cysteine-rich domain"/>
    <property type="match status" value="1"/>
</dbReference>
<dbReference type="InterPro" id="IPR000980">
    <property type="entry name" value="SH2"/>
</dbReference>
<feature type="domain" description="SAM" evidence="8">
    <location>
        <begin position="157"/>
        <end position="220"/>
    </location>
</feature>
<dbReference type="GO" id="GO:0046854">
    <property type="term" value="P:phosphatidylinositol phosphate biosynthetic process"/>
    <property type="evidence" value="ECO:0007669"/>
    <property type="project" value="TreeGrafter"/>
</dbReference>
<dbReference type="Pfam" id="PF16454">
    <property type="entry name" value="PI3K_P85_iSH2"/>
    <property type="match status" value="1"/>
</dbReference>
<dbReference type="InterPro" id="IPR008936">
    <property type="entry name" value="Rho_GTPase_activation_prot"/>
</dbReference>
<feature type="coiled-coil region" evidence="5">
    <location>
        <begin position="651"/>
        <end position="699"/>
    </location>
</feature>
<organism evidence="10 11">
    <name type="scientific">Tenebrio molitor</name>
    <name type="common">Yellow mealworm beetle</name>
    <dbReference type="NCBI Taxonomy" id="7067"/>
    <lineage>
        <taxon>Eukaryota</taxon>
        <taxon>Metazoa</taxon>
        <taxon>Ecdysozoa</taxon>
        <taxon>Arthropoda</taxon>
        <taxon>Hexapoda</taxon>
        <taxon>Insecta</taxon>
        <taxon>Pterygota</taxon>
        <taxon>Neoptera</taxon>
        <taxon>Endopterygota</taxon>
        <taxon>Coleoptera</taxon>
        <taxon>Polyphaga</taxon>
        <taxon>Cucujiformia</taxon>
        <taxon>Tenebrionidae</taxon>
        <taxon>Tenebrio</taxon>
    </lineage>
</organism>
<dbReference type="InterPro" id="IPR002219">
    <property type="entry name" value="PKC_DAG/PE"/>
</dbReference>
<evidence type="ECO:0000256" key="5">
    <source>
        <dbReference type="SAM" id="Coils"/>
    </source>
</evidence>
<dbReference type="SUPFAM" id="SSF55550">
    <property type="entry name" value="SH2 domain"/>
    <property type="match status" value="2"/>
</dbReference>
<dbReference type="PROSITE" id="PS00479">
    <property type="entry name" value="ZF_DAG_PE_1"/>
    <property type="match status" value="1"/>
</dbReference>
<name>A0A8J6HG57_TENMO</name>
<dbReference type="InterPro" id="IPR032498">
    <property type="entry name" value="PI3K_P85_iSH2"/>
</dbReference>
<dbReference type="PROSITE" id="PS50238">
    <property type="entry name" value="RHOGAP"/>
    <property type="match status" value="1"/>
</dbReference>
<dbReference type="GO" id="GO:0008286">
    <property type="term" value="P:insulin receptor signaling pathway"/>
    <property type="evidence" value="ECO:0007669"/>
    <property type="project" value="TreeGrafter"/>
</dbReference>
<dbReference type="FunFam" id="3.30.505.10:FF:000014">
    <property type="entry name" value="Phosphatidylinositol 3-kinase regulatory subunit alpha"/>
    <property type="match status" value="1"/>
</dbReference>
<proteinExistence type="predicted"/>
<dbReference type="GO" id="GO:0046872">
    <property type="term" value="F:metal ion binding"/>
    <property type="evidence" value="ECO:0007669"/>
    <property type="project" value="UniProtKB-KW"/>
</dbReference>
<evidence type="ECO:0000256" key="2">
    <source>
        <dbReference type="ARBA" id="ARBA00022833"/>
    </source>
</evidence>
<gene>
    <name evidence="10" type="ORF">GEV33_004607</name>
</gene>
<comment type="caution">
    <text evidence="10">The sequence shown here is derived from an EMBL/GenBank/DDBJ whole genome shotgun (WGS) entry which is preliminary data.</text>
</comment>
<dbReference type="FunFam" id="1.10.150.50:FF:000146">
    <property type="entry name" value="Phosphatidylinositol 3-kinase regulatory subunit alpha-like Protein"/>
    <property type="match status" value="1"/>
</dbReference>
<feature type="domain" description="SH2" evidence="6">
    <location>
        <begin position="535"/>
        <end position="629"/>
    </location>
</feature>
<feature type="domain" description="SH2" evidence="6">
    <location>
        <begin position="822"/>
        <end position="912"/>
    </location>
</feature>
<evidence type="ECO:0000259" key="6">
    <source>
        <dbReference type="PROSITE" id="PS50001"/>
    </source>
</evidence>
<evidence type="ECO:0000259" key="7">
    <source>
        <dbReference type="PROSITE" id="PS50081"/>
    </source>
</evidence>
<keyword evidence="3 4" id="KW-0727">SH2 domain</keyword>
<keyword evidence="11" id="KW-1185">Reference proteome</keyword>
<evidence type="ECO:0008006" key="12">
    <source>
        <dbReference type="Google" id="ProtNLM"/>
    </source>
</evidence>
<protein>
    <recommendedName>
        <fullName evidence="12">Phosphatidylinositol 3-kinase regulatory subunit alpha</fullName>
    </recommendedName>
</protein>
<evidence type="ECO:0000259" key="9">
    <source>
        <dbReference type="PROSITE" id="PS50238"/>
    </source>
</evidence>
<dbReference type="CDD" id="cd12923">
    <property type="entry name" value="iSH2_PI3K_IA_R"/>
    <property type="match status" value="1"/>
</dbReference>
<keyword evidence="5" id="KW-0175">Coiled coil</keyword>
<dbReference type="InterPro" id="IPR001660">
    <property type="entry name" value="SAM"/>
</dbReference>
<dbReference type="Gene3D" id="3.30.60.20">
    <property type="match status" value="1"/>
</dbReference>
<dbReference type="PROSITE" id="PS50105">
    <property type="entry name" value="SAM_DOMAIN"/>
    <property type="match status" value="1"/>
</dbReference>
<dbReference type="SUPFAM" id="SSF47769">
    <property type="entry name" value="SAM/Pointed domain"/>
    <property type="match status" value="1"/>
</dbReference>
<evidence type="ECO:0000256" key="3">
    <source>
        <dbReference type="ARBA" id="ARBA00022999"/>
    </source>
</evidence>
<dbReference type="PROSITE" id="PS50081">
    <property type="entry name" value="ZF_DAG_PE_2"/>
    <property type="match status" value="1"/>
</dbReference>
<feature type="domain" description="Rho-GAP" evidence="9">
    <location>
        <begin position="293"/>
        <end position="489"/>
    </location>
</feature>
<dbReference type="SMART" id="SM00252">
    <property type="entry name" value="SH2"/>
    <property type="match status" value="2"/>
</dbReference>
<reference evidence="10" key="2">
    <citation type="submission" date="2021-08" db="EMBL/GenBank/DDBJ databases">
        <authorList>
            <person name="Eriksson T."/>
        </authorList>
    </citation>
    <scope>NUCLEOTIDE SEQUENCE</scope>
    <source>
        <strain evidence="10">Stoneville</strain>
        <tissue evidence="10">Whole head</tissue>
    </source>
</reference>
<dbReference type="InterPro" id="IPR036860">
    <property type="entry name" value="SH2_dom_sf"/>
</dbReference>
<dbReference type="SMART" id="SM00109">
    <property type="entry name" value="C1"/>
    <property type="match status" value="1"/>
</dbReference>
<dbReference type="PANTHER" id="PTHR10155:SF10">
    <property type="entry name" value="PI3K21B, ISOFORM B"/>
    <property type="match status" value="1"/>
</dbReference>
<evidence type="ECO:0000256" key="1">
    <source>
        <dbReference type="ARBA" id="ARBA00022723"/>
    </source>
</evidence>
<dbReference type="InterPro" id="IPR000198">
    <property type="entry name" value="RhoGAP_dom"/>
</dbReference>
<accession>A0A8J6HG57</accession>
<dbReference type="InterPro" id="IPR035022">
    <property type="entry name" value="PI3kinase_P85_nSH2"/>
</dbReference>
<dbReference type="Pfam" id="PF00620">
    <property type="entry name" value="RhoGAP"/>
    <property type="match status" value="1"/>
</dbReference>
<dbReference type="Gene3D" id="1.10.555.10">
    <property type="entry name" value="Rho GTPase activation protein"/>
    <property type="match status" value="1"/>
</dbReference>
<dbReference type="GO" id="GO:0005942">
    <property type="term" value="C:phosphatidylinositol 3-kinase complex"/>
    <property type="evidence" value="ECO:0007669"/>
    <property type="project" value="TreeGrafter"/>
</dbReference>
<dbReference type="Gene3D" id="1.10.287.1490">
    <property type="match status" value="1"/>
</dbReference>
<evidence type="ECO:0000256" key="4">
    <source>
        <dbReference type="PROSITE-ProRule" id="PRU00191"/>
    </source>
</evidence>
<reference evidence="10" key="1">
    <citation type="journal article" date="2020" name="J Insects Food Feed">
        <title>The yellow mealworm (Tenebrio molitor) genome: a resource for the emerging insects as food and feed industry.</title>
        <authorList>
            <person name="Eriksson T."/>
            <person name="Andere A."/>
            <person name="Kelstrup H."/>
            <person name="Emery V."/>
            <person name="Picard C."/>
        </authorList>
    </citation>
    <scope>NUCLEOTIDE SEQUENCE</scope>
    <source>
        <strain evidence="10">Stoneville</strain>
        <tissue evidence="10">Whole head</tissue>
    </source>
</reference>
<dbReference type="SMART" id="SM00324">
    <property type="entry name" value="RhoGAP"/>
    <property type="match status" value="1"/>
</dbReference>
<keyword evidence="1" id="KW-0479">Metal-binding</keyword>
<dbReference type="PANTHER" id="PTHR10155">
    <property type="entry name" value="PHOSPHATIDYLINOSITOL 3-KINASE REGULATORY SUBUNIT"/>
    <property type="match status" value="1"/>
</dbReference>
<dbReference type="SUPFAM" id="SSF48350">
    <property type="entry name" value="GTPase activation domain, GAP"/>
    <property type="match status" value="1"/>
</dbReference>
<dbReference type="PRINTS" id="PR00401">
    <property type="entry name" value="SH2DOMAIN"/>
</dbReference>
<dbReference type="Gene3D" id="1.10.150.50">
    <property type="entry name" value="Transcription Factor, Ets-1"/>
    <property type="match status" value="1"/>
</dbReference>
<dbReference type="Pfam" id="PF07647">
    <property type="entry name" value="SAM_2"/>
    <property type="match status" value="1"/>
</dbReference>
<evidence type="ECO:0000259" key="8">
    <source>
        <dbReference type="PROSITE" id="PS50105"/>
    </source>
</evidence>
<dbReference type="Pfam" id="PF00130">
    <property type="entry name" value="C1_1"/>
    <property type="match status" value="1"/>
</dbReference>
<sequence>MQEALQLRHLALGRRRCGGSTEHCGPSKFCRTRRINRPVGRIDRTYVWVPRRRCQDIPVSAGMNNYPGTAPPRAPASGGKWQRVSFAVPHYAKFLQCNIPDRQSSRIGARSTNGESDTRCYAPVLPPPSSSLSLANPKLTGRRRVSSFSSAKPISEWTSAQVLEWMAATNLYLCSEIFRYKDIKGSDLVHLDKEKLINMGIKDEFHQMAILSCIDELLGKQENKTNNEQEFDGAQFTHNLTQHSFGSLERCGKCNKYLRGLLHQGFVCQDCGLVAHRSCAATGLPPCTSTFGRGLCLQFFPGHVQDAPAFLKTFIAELETKAKTDDTLELYNLYSATPPPDQMTKLLEKINEASTDLDLNDFSAVCIAGVIKKFLRELPDPLVPVQWYDAFLSAAKAKTDEACANTLSRYVEDLPENHRSTLKYVMAHLCRMCQMEYSRGNHSPPTVLIQALCHIFLRPPWERIIQVVYNTQSHNRILEVLLLKCSWGVKLPEFAAAPAIPPRRIVSRMGGGSNVSNSTMDKEKPNALSLQEAEWYWGDIKREEVNEKLKETPDGTFLVRDASTKSGEYTLTLRKGGTNKLIKICHKNGKYGFTEPYTYSSVVELINHFRNDSLSQYNASLDIKLLYPVSKFNNEEEPGKAEDEGKLWDHLRDVQNRLLDKNKVLDSLTEDLNKTSQEVSSKRQALEALKELIKVFQEQIMTHALVKKEAQPHEIVGLTVNEQLLSQRLNMMQESSEHLDKTLEEKEAYNRTLERELTLLKPVVHSLRKERDKYVRWLQERGVSPTRINQVLNRNSEDEEYNCEFGEECDVNTFSDESTWLVNCTRQEAEIFLSGKCDGTFLIRPRNSSNYALSIACNGTTNHCIINVTKRGLGFAEPYNIYPTLKDLVLHYATNSLEIHNDFLNTVLAHPIFKKELKDK</sequence>
<dbReference type="EMBL" id="JABDTM020018211">
    <property type="protein sequence ID" value="KAH0818185.1"/>
    <property type="molecule type" value="Genomic_DNA"/>
</dbReference>
<evidence type="ECO:0000313" key="10">
    <source>
        <dbReference type="EMBL" id="KAH0818185.1"/>
    </source>
</evidence>
<evidence type="ECO:0000313" key="11">
    <source>
        <dbReference type="Proteomes" id="UP000719412"/>
    </source>
</evidence>
<dbReference type="GO" id="GO:0046935">
    <property type="term" value="F:1-phosphatidylinositol-3-kinase regulator activity"/>
    <property type="evidence" value="ECO:0007669"/>
    <property type="project" value="TreeGrafter"/>
</dbReference>
<dbReference type="PROSITE" id="PS50001">
    <property type="entry name" value="SH2"/>
    <property type="match status" value="2"/>
</dbReference>
<dbReference type="FunFam" id="1.10.555.10:FF:000070">
    <property type="entry name" value="Phosphatidylinositol 3-kinase regulatory subunit alpha-like Protein"/>
    <property type="match status" value="1"/>
</dbReference>
<dbReference type="CDD" id="cd20830">
    <property type="entry name" value="C1_PIK3R-like_rpt2"/>
    <property type="match status" value="1"/>
</dbReference>
<dbReference type="AlphaFoldDB" id="A0A8J6HG57"/>
<dbReference type="PRINTS" id="PR00678">
    <property type="entry name" value="PI3KINASEP85"/>
</dbReference>
<dbReference type="CDD" id="cd09942">
    <property type="entry name" value="SH2_nSH2_p85_like"/>
    <property type="match status" value="1"/>
</dbReference>
<keyword evidence="2" id="KW-0862">Zinc</keyword>
<dbReference type="Pfam" id="PF00017">
    <property type="entry name" value="SH2"/>
    <property type="match status" value="2"/>
</dbReference>
<dbReference type="InterPro" id="IPR013761">
    <property type="entry name" value="SAM/pointed_sf"/>
</dbReference>
<dbReference type="Gene3D" id="3.30.505.10">
    <property type="entry name" value="SH2 domain"/>
    <property type="match status" value="2"/>
</dbReference>